<feature type="region of interest" description="Disordered" evidence="1">
    <location>
        <begin position="157"/>
        <end position="184"/>
    </location>
</feature>
<feature type="compositionally biased region" description="Low complexity" evidence="1">
    <location>
        <begin position="201"/>
        <end position="221"/>
    </location>
</feature>
<keyword evidence="2" id="KW-0472">Membrane</keyword>
<evidence type="ECO:0000313" key="4">
    <source>
        <dbReference type="Proteomes" id="UP001145021"/>
    </source>
</evidence>
<evidence type="ECO:0000256" key="2">
    <source>
        <dbReference type="SAM" id="Phobius"/>
    </source>
</evidence>
<dbReference type="Pfam" id="PF12751">
    <property type="entry name" value="Vac7"/>
    <property type="match status" value="1"/>
</dbReference>
<keyword evidence="4" id="KW-1185">Reference proteome</keyword>
<evidence type="ECO:0000313" key="3">
    <source>
        <dbReference type="EMBL" id="KAJ1643630.1"/>
    </source>
</evidence>
<feature type="compositionally biased region" description="Polar residues" evidence="1">
    <location>
        <begin position="332"/>
        <end position="341"/>
    </location>
</feature>
<feature type="compositionally biased region" description="Low complexity" evidence="1">
    <location>
        <begin position="166"/>
        <end position="175"/>
    </location>
</feature>
<feature type="region of interest" description="Disordered" evidence="1">
    <location>
        <begin position="481"/>
        <end position="514"/>
    </location>
</feature>
<reference evidence="3" key="1">
    <citation type="submission" date="2022-07" db="EMBL/GenBank/DDBJ databases">
        <title>Phylogenomic reconstructions and comparative analyses of Kickxellomycotina fungi.</title>
        <authorList>
            <person name="Reynolds N.K."/>
            <person name="Stajich J.E."/>
            <person name="Barry K."/>
            <person name="Grigoriev I.V."/>
            <person name="Crous P."/>
            <person name="Smith M.E."/>
        </authorList>
    </citation>
    <scope>NUCLEOTIDE SEQUENCE</scope>
    <source>
        <strain evidence="3">NBRC 105413</strain>
    </source>
</reference>
<keyword evidence="2" id="KW-0812">Transmembrane</keyword>
<feature type="region of interest" description="Disordered" evidence="1">
    <location>
        <begin position="248"/>
        <end position="386"/>
    </location>
</feature>
<feature type="compositionally biased region" description="Low complexity" evidence="1">
    <location>
        <begin position="424"/>
        <end position="445"/>
    </location>
</feature>
<dbReference type="InterPro" id="IPR024260">
    <property type="entry name" value="Vac7"/>
</dbReference>
<accession>A0A9W8CHP9</accession>
<feature type="compositionally biased region" description="Acidic residues" evidence="1">
    <location>
        <begin position="320"/>
        <end position="329"/>
    </location>
</feature>
<dbReference type="AlphaFoldDB" id="A0A9W8CHP9"/>
<feature type="compositionally biased region" description="Low complexity" evidence="1">
    <location>
        <begin position="75"/>
        <end position="84"/>
    </location>
</feature>
<protein>
    <submittedName>
        <fullName evidence="3">Vacuolar inheritance and morphology protein</fullName>
    </submittedName>
</protein>
<feature type="transmembrane region" description="Helical" evidence="2">
    <location>
        <begin position="558"/>
        <end position="581"/>
    </location>
</feature>
<dbReference type="GO" id="GO:0010513">
    <property type="term" value="P:positive regulation of phosphatidylinositol biosynthetic process"/>
    <property type="evidence" value="ECO:0007669"/>
    <property type="project" value="TreeGrafter"/>
</dbReference>
<sequence length="807" mass="85613">MNEENEQQHKTMIKQLTDLDDHTLDEQAGLFMHPRRKSLRSETTPRPLSQPFFQPSHVFPDVLSVSAMVERQEQKQQQQQQQQNKDAEAQNTGFAENKSSGTISSLNAGNSQDAAASASLAQYPQSLALQVSKANNNNNSNSAEGAAVATTDDLAAAHSTEPRAEPSQQPVVSPPISAAVKPRAGLRSVSLTRIAGDRADATATSAAASKSGGSGNVSGKDSTAETNKKRSIKAGIIGSLTAQTTDASIKPKKMLRAGTPIETPTEEGDRQLSVETSKASKAAGKKAANRRGANERGSSSGRAARLFTRRVNVSSRGSEDENSDDDDEQFIYRNSRSSLHVSSIPEDAYEDREPSGPTKRRTNRHRLSTYMGSAERRDSSGIGGAMSTTGSYGHAYSSSTTAQGGAGVGANVGNGSVGGNTHLGSANTSSGGHTAAGGNAAGARAASRRPGRTMRATGNSASVNAGVGFGSSASAGHRFSILTQPNNDYGGATSEESDMDGEPAGLRSTYGNQYSRRNSRRFQSNVYYGSSEDLPETTPLFRRHHSQQRKRKSALAQVLRAIFFTVVLMASLFVLVVLFNFTSAPLVDVQAVRVSNILATEKELLFILHIEATNPNIREVLIERAEIGVFAAAAVGNNGTSAIDGSGLVAAANETEPAILLGNVYELSDPIRFAPGSLQKPTTDLMTTQISIHHPGATFGDGNGSGDGDDEGSDAARWRKLLKGPYDLTIRGTLQYTLWQRYYAARICIAKLANLPPENSTGSVVSYIVAAGLGCSENDDDDDTITLPSPPTPPFFMQAVRRMAMPW</sequence>
<feature type="region of interest" description="Disordered" evidence="1">
    <location>
        <begin position="198"/>
        <end position="227"/>
    </location>
</feature>
<comment type="caution">
    <text evidence="3">The sequence shown here is derived from an EMBL/GenBank/DDBJ whole genome shotgun (WGS) entry which is preliminary data.</text>
</comment>
<dbReference type="PANTHER" id="PTHR28258">
    <property type="entry name" value="VACUOLAR SEGREGATION PROTEIN 7"/>
    <property type="match status" value="1"/>
</dbReference>
<dbReference type="GO" id="GO:0000011">
    <property type="term" value="P:vacuole inheritance"/>
    <property type="evidence" value="ECO:0007669"/>
    <property type="project" value="TreeGrafter"/>
</dbReference>
<dbReference type="GO" id="GO:0000329">
    <property type="term" value="C:fungal-type vacuole membrane"/>
    <property type="evidence" value="ECO:0007669"/>
    <property type="project" value="TreeGrafter"/>
</dbReference>
<dbReference type="GO" id="GO:0070772">
    <property type="term" value="C:PAS complex"/>
    <property type="evidence" value="ECO:0007669"/>
    <property type="project" value="TreeGrafter"/>
</dbReference>
<feature type="compositionally biased region" description="Basic residues" evidence="1">
    <location>
        <begin position="358"/>
        <end position="367"/>
    </location>
</feature>
<feature type="compositionally biased region" description="Polar residues" evidence="1">
    <location>
        <begin position="41"/>
        <end position="53"/>
    </location>
</feature>
<feature type="region of interest" description="Disordered" evidence="1">
    <location>
        <begin position="419"/>
        <end position="464"/>
    </location>
</feature>
<organism evidence="3 4">
    <name type="scientific">Coemansia asiatica</name>
    <dbReference type="NCBI Taxonomy" id="1052880"/>
    <lineage>
        <taxon>Eukaryota</taxon>
        <taxon>Fungi</taxon>
        <taxon>Fungi incertae sedis</taxon>
        <taxon>Zoopagomycota</taxon>
        <taxon>Kickxellomycotina</taxon>
        <taxon>Kickxellomycetes</taxon>
        <taxon>Kickxellales</taxon>
        <taxon>Kickxellaceae</taxon>
        <taxon>Coemansia</taxon>
    </lineage>
</organism>
<evidence type="ECO:0000256" key="1">
    <source>
        <dbReference type="SAM" id="MobiDB-lite"/>
    </source>
</evidence>
<dbReference type="GO" id="GO:1903778">
    <property type="term" value="P:protein localization to vacuolar membrane"/>
    <property type="evidence" value="ECO:0007669"/>
    <property type="project" value="TreeGrafter"/>
</dbReference>
<dbReference type="EMBL" id="JANBOH010000235">
    <property type="protein sequence ID" value="KAJ1643630.1"/>
    <property type="molecule type" value="Genomic_DNA"/>
</dbReference>
<dbReference type="PANTHER" id="PTHR28258:SF1">
    <property type="entry name" value="VACUOLAR SEGREGATION PROTEIN 7"/>
    <property type="match status" value="1"/>
</dbReference>
<feature type="region of interest" description="Disordered" evidence="1">
    <location>
        <begin position="1"/>
        <end position="109"/>
    </location>
</feature>
<proteinExistence type="predicted"/>
<gene>
    <name evidence="3" type="primary">VAC7</name>
    <name evidence="3" type="ORF">LPJ64_004604</name>
</gene>
<dbReference type="Proteomes" id="UP001145021">
    <property type="component" value="Unassembled WGS sequence"/>
</dbReference>
<feature type="compositionally biased region" description="Polar residues" evidence="1">
    <location>
        <begin position="92"/>
        <end position="109"/>
    </location>
</feature>
<name>A0A9W8CHP9_9FUNG</name>
<keyword evidence="2" id="KW-1133">Transmembrane helix</keyword>